<organism evidence="1 2">
    <name type="scientific">Babesia divergens</name>
    <dbReference type="NCBI Taxonomy" id="32595"/>
    <lineage>
        <taxon>Eukaryota</taxon>
        <taxon>Sar</taxon>
        <taxon>Alveolata</taxon>
        <taxon>Apicomplexa</taxon>
        <taxon>Aconoidasida</taxon>
        <taxon>Piroplasmida</taxon>
        <taxon>Babesiidae</taxon>
        <taxon>Babesia</taxon>
    </lineage>
</organism>
<reference evidence="1" key="2">
    <citation type="submission" date="2021-05" db="EMBL/GenBank/DDBJ databases">
        <authorList>
            <person name="Pain A."/>
        </authorList>
    </citation>
    <scope>NUCLEOTIDE SEQUENCE</scope>
    <source>
        <strain evidence="1">1802A</strain>
    </source>
</reference>
<sequence>MGGNHYGLFFRSGWFSRNILRTVALFVGADAYICTITLSSSELILCSEYGIDVNYDFNTNAWSWWMDKTPEER</sequence>
<keyword evidence="2" id="KW-1185">Reference proteome</keyword>
<protein>
    <submittedName>
        <fullName evidence="1">Uncharacterized protein</fullName>
    </submittedName>
</protein>
<reference evidence="1" key="1">
    <citation type="journal article" date="2014" name="Nucleic Acids Res.">
        <title>The evolutionary dynamics of variant antigen genes in Babesia reveal a history of genomic innovation underlying host-parasite interaction.</title>
        <authorList>
            <person name="Jackson A.P."/>
            <person name="Otto T.D."/>
            <person name="Darby A."/>
            <person name="Ramaprasad A."/>
            <person name="Xia D."/>
            <person name="Echaide I.E."/>
            <person name="Farber M."/>
            <person name="Gahlot S."/>
            <person name="Gamble J."/>
            <person name="Gupta D."/>
            <person name="Gupta Y."/>
            <person name="Jackson L."/>
            <person name="Malandrin L."/>
            <person name="Malas T.B."/>
            <person name="Moussa E."/>
            <person name="Nair M."/>
            <person name="Reid A.J."/>
            <person name="Sanders M."/>
            <person name="Sharma J."/>
            <person name="Tracey A."/>
            <person name="Quail M.A."/>
            <person name="Weir W."/>
            <person name="Wastling J.M."/>
            <person name="Hall N."/>
            <person name="Willadsen P."/>
            <person name="Lingelbach K."/>
            <person name="Shiels B."/>
            <person name="Tait A."/>
            <person name="Berriman M."/>
            <person name="Allred D.R."/>
            <person name="Pain A."/>
        </authorList>
    </citation>
    <scope>NUCLEOTIDE SEQUENCE</scope>
    <source>
        <strain evidence="1">1802A</strain>
    </source>
</reference>
<dbReference type="EMBL" id="JAHBMH010000034">
    <property type="protein sequence ID" value="KAK1936909.1"/>
    <property type="molecule type" value="Genomic_DNA"/>
</dbReference>
<name>A0AAD9LIR9_BABDI</name>
<dbReference type="AlphaFoldDB" id="A0AAD9LIR9"/>
<evidence type="ECO:0000313" key="1">
    <source>
        <dbReference type="EMBL" id="KAK1936909.1"/>
    </source>
</evidence>
<proteinExistence type="predicted"/>
<evidence type="ECO:0000313" key="2">
    <source>
        <dbReference type="Proteomes" id="UP001195914"/>
    </source>
</evidence>
<accession>A0AAD9LIR9</accession>
<comment type="caution">
    <text evidence="1">The sequence shown here is derived from an EMBL/GenBank/DDBJ whole genome shotgun (WGS) entry which is preliminary data.</text>
</comment>
<dbReference type="Proteomes" id="UP001195914">
    <property type="component" value="Unassembled WGS sequence"/>
</dbReference>
<gene>
    <name evidence="1" type="ORF">X943_003961</name>
</gene>